<evidence type="ECO:0000256" key="1">
    <source>
        <dbReference type="ARBA" id="ARBA00010556"/>
    </source>
</evidence>
<dbReference type="InterPro" id="IPR008930">
    <property type="entry name" value="Terpenoid_cyclase/PrenylTrfase"/>
</dbReference>
<dbReference type="InterPro" id="IPR021868">
    <property type="entry name" value="Alpha_2_Macroglob_MG3"/>
</dbReference>
<dbReference type="Pfam" id="PF17962">
    <property type="entry name" value="bMG6"/>
    <property type="match status" value="1"/>
</dbReference>
<dbReference type="Proteomes" id="UP001181622">
    <property type="component" value="Unassembled WGS sequence"/>
</dbReference>
<dbReference type="Pfam" id="PF17972">
    <property type="entry name" value="bMG5"/>
    <property type="match status" value="1"/>
</dbReference>
<feature type="domain" description="Alpha-2-macroglobulin bait region" evidence="3">
    <location>
        <begin position="890"/>
        <end position="1034"/>
    </location>
</feature>
<dbReference type="InterPro" id="IPR051802">
    <property type="entry name" value="YfhM-like"/>
</dbReference>
<dbReference type="PANTHER" id="PTHR40094">
    <property type="entry name" value="ALPHA-2-MACROGLOBULIN HOMOLOG"/>
    <property type="match status" value="1"/>
</dbReference>
<dbReference type="InterPro" id="IPR026284">
    <property type="entry name" value="A2MG_proteobact"/>
</dbReference>
<dbReference type="InterPro" id="IPR001599">
    <property type="entry name" value="Macroglobln_a2"/>
</dbReference>
<dbReference type="InterPro" id="IPR041246">
    <property type="entry name" value="Bact_MG10"/>
</dbReference>
<comment type="caution">
    <text evidence="5">The sequence shown here is derived from an EMBL/GenBank/DDBJ whole genome shotgun (WGS) entry which is preliminary data.</text>
</comment>
<organism evidence="5 6">
    <name type="scientific">Chelatococcus sambhunathii</name>
    <dbReference type="NCBI Taxonomy" id="363953"/>
    <lineage>
        <taxon>Bacteria</taxon>
        <taxon>Pseudomonadati</taxon>
        <taxon>Pseudomonadota</taxon>
        <taxon>Alphaproteobacteria</taxon>
        <taxon>Hyphomicrobiales</taxon>
        <taxon>Chelatococcaceae</taxon>
        <taxon>Chelatococcus</taxon>
    </lineage>
</organism>
<accession>A0ABU1DKF2</accession>
<evidence type="ECO:0000313" key="5">
    <source>
        <dbReference type="EMBL" id="MDR4308609.1"/>
    </source>
</evidence>
<dbReference type="EMBL" id="JADBEO010000060">
    <property type="protein sequence ID" value="MDR4308609.1"/>
    <property type="molecule type" value="Genomic_DNA"/>
</dbReference>
<sequence length="1752" mass="184313">MAARGVSRALGLSLGAALGFVAATVAPVGWTGHAGAQTPIPQKTAASAATGFQNREASESALKLEAKLKREAQSDSRPVAEIIKQGVAQIRAGSWREASVTFALAAGKDPKNEQAWRNLSVALTKVETDDWSEKETIRNQALGAGWLAYQVSPDAKTKGRALAVLANAFAVKESWRPALDALKASLALADNPDARSTYETMRAEHGFRVLDYSIDSDAAAPRACVQFSEPVAKGRIDFSPYVVLKGVDAPAVTASESQVCVDGLKHGETYELTVRQGLPSNVDETLPASKDFRLYVRDRAPTARFTGRNYVLPSTGQQGVPVVTVNVDAVSVDVYRINDRSLAQAVTSGDFQKQLDGETLEKLKNDQAAAVYSGELLVDRKQNADVVTAFPVSEAIPNLAPGVYVMAARPKNAVAPEPWDAQATQWFVVSDLGLTAVSGTDGVKAFARSLASAGPLGGVELKLVARNNEVLATTKTDADGFATFAPGLTRGTGGQAPAVLMASSGTDYGFLDLTKPGFDLSDRGVGGRAAPGPLDAQVFAERGVYRSKETVHLTALLRDDKGAGVEGLPLTLVIQRPDGVEDRRVVTTDMGGGGRTLDIPLIDQAMGGTWRVEAFADAKGSSIGAATFLVADYVPERLDVKLEAKSPELTSAGASAAVDARWLYGAPASDLAIEGEVTLKAREGGLPGFEGYRFGLSDETVAPVRTPLDNLGRTDAQGKATVRIPEPELPDTTKPLQADVALRVAEPSGRTLERTITLPVASKGERIGVKPAFKDLGAGETAKFEVRVAGRDGKPAAASGLVWQLLRVETTYQWYATDGRWNYETVSKTRRIADGKLDVSADKPAEIAAKADYGQYRLEVTSADPQGPATSVAFDAGYFAAGAADTPDTLDVALDKPSYKPGDTATAKLMSRFAGKATVMVVGAGVIESRTLDVSGDGASASFPVTDAWRPGAYVVAFVHRPLDAKASRMPGRAIGVAHAQIDPAEKTIAVAIETPEKIEPRRTLDVDLKLSNVAQGEQAYVTLAAVDVGILNLTGYKPPAPDEVVFGQRKLASDIRDLYGQLIDGMTAARGKLRSGGDDSGSGGLNDTPTQAPLALFSGLVKVGPDGLVQVPFEIPAFNGTVKLMAVAWSGQKLGHASRDVTIADPVVVTASLPRFLADGDRSRLRLDIDNVSGPAGDYAVEVKASGPLQAGAAPKSVKLAAKARAAVEVPVTASGVGEARVDVSIKGPDGKVFAQALGLPVKPQTAPVSRRNVIALAKGASVTVSKDMLADIVAGTGSVALTVGKPGQLDAATFKLALDGYPYACSEQLSSRLLAVIYGDELGMGRQVAGKTAEDVKAVARDMIERILSRQDSNGSFGLWNANGGDLWLDAFVTDVFGRARALGYAVPDQAFSQALDNLRNAIGLQNDSTGGDIAYAHYVLARNGRALLGDLRYLTDVKIQDFANPLARAQIGAALAQTGDFTRAAKAFAAAEIAPPDDANRNDFGSILRDQAAIVALASESRAGASVTPAVLRRLETTRRDRPHLTTQENAWLLLAARGLRSQSADLATTVDGQPRKGVVDETFSPERLAAGPATVVNTGQTPLEAVVTVTGAPVTPEPPGERGFHLERHYYTTAGVEVDAATVAQNTRLVVVLTVTEPEPRPGRVLVVDRLPAGFEIDNPELVTSAKLPALSMLGEESDAAHSEFRDDRFVAAFDRSEGAEAVYSAAYVVRAVAPGRYAQPSATVEDMYRADRFARTGAGSIEVTAAK</sequence>
<dbReference type="SMART" id="SM01359">
    <property type="entry name" value="A2M_N_2"/>
    <property type="match status" value="1"/>
</dbReference>
<evidence type="ECO:0000259" key="3">
    <source>
        <dbReference type="SMART" id="SM01359"/>
    </source>
</evidence>
<dbReference type="Gene3D" id="2.60.40.1930">
    <property type="match status" value="1"/>
</dbReference>
<protein>
    <submittedName>
        <fullName evidence="5">Alpha-2-macroglobulin family protein</fullName>
    </submittedName>
</protein>
<dbReference type="Pfam" id="PF17973">
    <property type="entry name" value="bMG10"/>
    <property type="match status" value="1"/>
</dbReference>
<dbReference type="CDD" id="cd02891">
    <property type="entry name" value="A2M_like"/>
    <property type="match status" value="1"/>
</dbReference>
<dbReference type="Pfam" id="PF11974">
    <property type="entry name" value="bMG3"/>
    <property type="match status" value="1"/>
</dbReference>
<dbReference type="InterPro" id="IPR041203">
    <property type="entry name" value="Bact_A2M_MG5"/>
</dbReference>
<reference evidence="5" key="1">
    <citation type="submission" date="2020-10" db="EMBL/GenBank/DDBJ databases">
        <authorList>
            <person name="Abbas A."/>
            <person name="Razzaq R."/>
            <person name="Waqas M."/>
            <person name="Abbas N."/>
            <person name="Nielsen T.K."/>
            <person name="Hansen L.H."/>
            <person name="Hussain S."/>
            <person name="Shahid M."/>
        </authorList>
    </citation>
    <scope>NUCLEOTIDE SEQUENCE</scope>
    <source>
        <strain evidence="5">S14</strain>
    </source>
</reference>
<dbReference type="SUPFAM" id="SSF48239">
    <property type="entry name" value="Terpenoid cyclases/Protein prenyltransferases"/>
    <property type="match status" value="1"/>
</dbReference>
<dbReference type="Gene3D" id="1.25.40.10">
    <property type="entry name" value="Tetratricopeptide repeat domain"/>
    <property type="match status" value="1"/>
</dbReference>
<dbReference type="SMART" id="SM01360">
    <property type="entry name" value="A2M"/>
    <property type="match status" value="1"/>
</dbReference>
<dbReference type="InterPro" id="IPR049120">
    <property type="entry name" value="A2M_bMG2"/>
</dbReference>
<dbReference type="InterPro" id="IPR041462">
    <property type="entry name" value="Bact_A2M_MG6"/>
</dbReference>
<keyword evidence="6" id="KW-1185">Reference proteome</keyword>
<comment type="similarity">
    <text evidence="1">Belongs to the protease inhibitor I39 (alpha-2-macroglobulin) family. Bacterial alpha-2-macroglobulin subfamily.</text>
</comment>
<dbReference type="Pfam" id="PF01835">
    <property type="entry name" value="MG2"/>
    <property type="match status" value="1"/>
</dbReference>
<evidence type="ECO:0000259" key="4">
    <source>
        <dbReference type="SMART" id="SM01360"/>
    </source>
</evidence>
<dbReference type="Pfam" id="PF07703">
    <property type="entry name" value="A2M_BRD"/>
    <property type="match status" value="1"/>
</dbReference>
<proteinExistence type="inferred from homology"/>
<dbReference type="PIRSF" id="PIRSF038980">
    <property type="entry name" value="A2M_bac"/>
    <property type="match status" value="1"/>
</dbReference>
<dbReference type="InterPro" id="IPR011990">
    <property type="entry name" value="TPR-like_helical_dom_sf"/>
</dbReference>
<dbReference type="Pfam" id="PF21142">
    <property type="entry name" value="A2M_bMG2"/>
    <property type="match status" value="1"/>
</dbReference>
<evidence type="ECO:0000256" key="2">
    <source>
        <dbReference type="ARBA" id="ARBA00022729"/>
    </source>
</evidence>
<dbReference type="RefSeq" id="WP_309394509.1">
    <property type="nucleotide sequence ID" value="NZ_JADBEO010000060.1"/>
</dbReference>
<keyword evidence="2" id="KW-0732">Signal</keyword>
<dbReference type="Gene3D" id="1.50.10.20">
    <property type="match status" value="1"/>
</dbReference>
<feature type="domain" description="Alpha-2-macroglobulin" evidence="4">
    <location>
        <begin position="1095"/>
        <end position="1184"/>
    </location>
</feature>
<dbReference type="PANTHER" id="PTHR40094:SF1">
    <property type="entry name" value="UBIQUITIN DOMAIN-CONTAINING PROTEIN"/>
    <property type="match status" value="1"/>
</dbReference>
<name>A0ABU1DKF2_9HYPH</name>
<evidence type="ECO:0000313" key="6">
    <source>
        <dbReference type="Proteomes" id="UP001181622"/>
    </source>
</evidence>
<dbReference type="InterPro" id="IPR011625">
    <property type="entry name" value="A2M_N_BRD"/>
</dbReference>
<dbReference type="InterPro" id="IPR002890">
    <property type="entry name" value="MG2"/>
</dbReference>
<gene>
    <name evidence="5" type="ORF">IHQ68_18470</name>
</gene>
<dbReference type="Pfam" id="PF00207">
    <property type="entry name" value="A2M"/>
    <property type="match status" value="1"/>
</dbReference>